<evidence type="ECO:0000256" key="2">
    <source>
        <dbReference type="SAM" id="SignalP"/>
    </source>
</evidence>
<keyword evidence="1" id="KW-1133">Transmembrane helix</keyword>
<reference evidence="3" key="1">
    <citation type="submission" date="2018-03" db="EMBL/GenBank/DDBJ databases">
        <title>Cross-interface Injection: A General Nanoliter Liquid Handling Method Applied to Single Cells Genome Amplification Automated Nanoliter Liquid Handling Applied to Single Cell Multiple Displacement Amplification.</title>
        <authorList>
            <person name="Yun J."/>
            <person name="Xu P."/>
            <person name="Xu J."/>
            <person name="Dai X."/>
            <person name="Wang Y."/>
            <person name="Zheng X."/>
            <person name="Cao C."/>
            <person name="Yi Q."/>
            <person name="Zhu Y."/>
            <person name="Wang L."/>
            <person name="Dong Z."/>
            <person name="Huang Y."/>
            <person name="Huang L."/>
            <person name="Du W."/>
        </authorList>
    </citation>
    <scope>NUCLEOTIDE SEQUENCE [LARGE SCALE GENOMIC DNA]</scope>
    <source>
        <strain evidence="3">Z-D3-2</strain>
    </source>
</reference>
<gene>
    <name evidence="3" type="ORF">C9940_02015</name>
</gene>
<evidence type="ECO:0008006" key="4">
    <source>
        <dbReference type="Google" id="ProtNLM"/>
    </source>
</evidence>
<sequence length="522" mass="58406">MSFLPSLFIVLLGTSFAQSTPFFDPVSAEMVQPPLTSGSCTNCHLSDQAKWYFEEEIIASLPTPSSASVSLPKWLEKQAEINDNIPIWIASPTVIESARLNKSGKSLILDDGTQVNFETIAKIPQNQSFWNKNTTEFFKQRDIRLRGKMTNDAFIARTVWPLDFAINNYQLLPLSEDEDLQTLVQVDDGGVQQPHQSRLLWERTPGSAMEAAGKPVLGLMLNGAQGDDHEALAGHFAVVTGQFGENGSYAEWLVNNFYNLETISEKGIIAAVTPMDNYLADLNAGQNYYRPSYMLVATLKNHQPAAEFQQSINQVMNYFYRGNFIYNHADANCTGISIDTLRALGWDIPTRGINGYVQAIGAYFYTAIIEMDLNAARQIYDYLTTETTRLLPAVAFDAIGEDLLRLTAGQATRSLSSYEKILADSIEAIWFVRIPQIPSSRVYGDAPVYSFSEYVETAPADRDEWVTIELAERNIPASFHKQPPVNPKPHAIPWPIALILFGLSGFIILVLRRLIKHFSRRK</sequence>
<feature type="transmembrane region" description="Helical" evidence="1">
    <location>
        <begin position="492"/>
        <end position="511"/>
    </location>
</feature>
<name>A0A2T4CYA7_9GAMM</name>
<protein>
    <recommendedName>
        <fullName evidence="4">Cytochrome c domain-containing protein</fullName>
    </recommendedName>
</protein>
<keyword evidence="1" id="KW-0472">Membrane</keyword>
<organism evidence="3">
    <name type="scientific">Pseudidiomarina aestuarii</name>
    <dbReference type="NCBI Taxonomy" id="624146"/>
    <lineage>
        <taxon>Bacteria</taxon>
        <taxon>Pseudomonadati</taxon>
        <taxon>Pseudomonadota</taxon>
        <taxon>Gammaproteobacteria</taxon>
        <taxon>Alteromonadales</taxon>
        <taxon>Idiomarinaceae</taxon>
        <taxon>Pseudidiomarina</taxon>
    </lineage>
</organism>
<keyword evidence="1" id="KW-0812">Transmembrane</keyword>
<comment type="caution">
    <text evidence="3">The sequence shown here is derived from an EMBL/GenBank/DDBJ whole genome shotgun (WGS) entry which is preliminary data.</text>
</comment>
<keyword evidence="2" id="KW-0732">Signal</keyword>
<proteinExistence type="predicted"/>
<accession>A0A2T4CYA7</accession>
<evidence type="ECO:0000256" key="1">
    <source>
        <dbReference type="SAM" id="Phobius"/>
    </source>
</evidence>
<feature type="chain" id="PRO_5015773235" description="Cytochrome c domain-containing protein" evidence="2">
    <location>
        <begin position="18"/>
        <end position="522"/>
    </location>
</feature>
<feature type="signal peptide" evidence="2">
    <location>
        <begin position="1"/>
        <end position="17"/>
    </location>
</feature>
<dbReference type="EMBL" id="PYVN01000013">
    <property type="protein sequence ID" value="PTB86512.1"/>
    <property type="molecule type" value="Genomic_DNA"/>
</dbReference>
<evidence type="ECO:0000313" key="3">
    <source>
        <dbReference type="EMBL" id="PTB86512.1"/>
    </source>
</evidence>
<dbReference type="AlphaFoldDB" id="A0A2T4CYA7"/>